<name>A0ABQ5EAA0_9ASTR</name>
<accession>A0ABQ5EAA0</accession>
<keyword evidence="4" id="KW-1185">Reference proteome</keyword>
<dbReference type="EMBL" id="BQNB010011604">
    <property type="protein sequence ID" value="GJS92743.1"/>
    <property type="molecule type" value="Genomic_DNA"/>
</dbReference>
<gene>
    <name evidence="2" type="ORF">Tco_0799711</name>
    <name evidence="3" type="ORF">Tco_0973963</name>
</gene>
<organism evidence="3 4">
    <name type="scientific">Tanacetum coccineum</name>
    <dbReference type="NCBI Taxonomy" id="301880"/>
    <lineage>
        <taxon>Eukaryota</taxon>
        <taxon>Viridiplantae</taxon>
        <taxon>Streptophyta</taxon>
        <taxon>Embryophyta</taxon>
        <taxon>Tracheophyta</taxon>
        <taxon>Spermatophyta</taxon>
        <taxon>Magnoliopsida</taxon>
        <taxon>eudicotyledons</taxon>
        <taxon>Gunneridae</taxon>
        <taxon>Pentapetalae</taxon>
        <taxon>asterids</taxon>
        <taxon>campanulids</taxon>
        <taxon>Asterales</taxon>
        <taxon>Asteraceae</taxon>
        <taxon>Asteroideae</taxon>
        <taxon>Anthemideae</taxon>
        <taxon>Anthemidinae</taxon>
        <taxon>Tanacetum</taxon>
    </lineage>
</organism>
<dbReference type="EMBL" id="BQNB010016100">
    <property type="protein sequence ID" value="GJT47806.1"/>
    <property type="molecule type" value="Genomic_DNA"/>
</dbReference>
<dbReference type="Proteomes" id="UP001151760">
    <property type="component" value="Unassembled WGS sequence"/>
</dbReference>
<evidence type="ECO:0000256" key="1">
    <source>
        <dbReference type="SAM" id="MobiDB-lite"/>
    </source>
</evidence>
<proteinExistence type="predicted"/>
<reference evidence="3" key="1">
    <citation type="journal article" date="2022" name="Int. J. Mol. Sci.">
        <title>Draft Genome of Tanacetum Coccineum: Genomic Comparison of Closely Related Tanacetum-Family Plants.</title>
        <authorList>
            <person name="Yamashiro T."/>
            <person name="Shiraishi A."/>
            <person name="Nakayama K."/>
            <person name="Satake H."/>
        </authorList>
    </citation>
    <scope>NUCLEOTIDE SEQUENCE</scope>
</reference>
<protein>
    <submittedName>
        <fullName evidence="3">Uncharacterized protein</fullName>
    </submittedName>
</protein>
<evidence type="ECO:0000313" key="2">
    <source>
        <dbReference type="EMBL" id="GJS92743.1"/>
    </source>
</evidence>
<feature type="compositionally biased region" description="Polar residues" evidence="1">
    <location>
        <begin position="46"/>
        <end position="63"/>
    </location>
</feature>
<feature type="region of interest" description="Disordered" evidence="1">
    <location>
        <begin position="42"/>
        <end position="63"/>
    </location>
</feature>
<comment type="caution">
    <text evidence="3">The sequence shown here is derived from an EMBL/GenBank/DDBJ whole genome shotgun (WGS) entry which is preliminary data.</text>
</comment>
<sequence>MSNSNINLQTQSSNALHNAIMEAKQRIVTNVSFGYFTSMKSESRDTLTQTNSEPSTIDFQNPPYTNQWAEKTVSIAGRLVLKATTKKDMRTKRMFTRHTRSTMPKLSDQIITHKIDTISTPQFDAVRMHVKCGNH</sequence>
<evidence type="ECO:0000313" key="4">
    <source>
        <dbReference type="Proteomes" id="UP001151760"/>
    </source>
</evidence>
<evidence type="ECO:0000313" key="3">
    <source>
        <dbReference type="EMBL" id="GJT47806.1"/>
    </source>
</evidence>
<reference evidence="3" key="2">
    <citation type="submission" date="2022-01" db="EMBL/GenBank/DDBJ databases">
        <authorList>
            <person name="Yamashiro T."/>
            <person name="Shiraishi A."/>
            <person name="Satake H."/>
            <person name="Nakayama K."/>
        </authorList>
    </citation>
    <scope>NUCLEOTIDE SEQUENCE</scope>
</reference>